<evidence type="ECO:0000313" key="3">
    <source>
        <dbReference type="Proteomes" id="UP000322234"/>
    </source>
</evidence>
<dbReference type="AlphaFoldDB" id="A0A6B0QQA3"/>
<dbReference type="EMBL" id="VBQZ03000001">
    <property type="protein sequence ID" value="MXQ79202.1"/>
    <property type="molecule type" value="Genomic_DNA"/>
</dbReference>
<sequence>MKAKQSNLNNNNKVEREEIISLNHKSPPKYCLLMGPDFSMVTLSAISVLVLYNLKETKTSLKLSDLPTFRVRTEELISKILVASYFYFEDQLLRAFCQIFVLEPSNAVISMVFWMTWKRGLGLCGNLLLFLYELDRKAIKVVLLMASDKTNLEECSFYQENEIAEYEKGVCSEGCCFHPLQSQAGKWGGQLDDDSF</sequence>
<feature type="transmembrane region" description="Helical" evidence="1">
    <location>
        <begin position="38"/>
        <end position="54"/>
    </location>
</feature>
<organism evidence="2 3">
    <name type="scientific">Bos mutus</name>
    <name type="common">wild yak</name>
    <dbReference type="NCBI Taxonomy" id="72004"/>
    <lineage>
        <taxon>Eukaryota</taxon>
        <taxon>Metazoa</taxon>
        <taxon>Chordata</taxon>
        <taxon>Craniata</taxon>
        <taxon>Vertebrata</taxon>
        <taxon>Euteleostomi</taxon>
        <taxon>Mammalia</taxon>
        <taxon>Eutheria</taxon>
        <taxon>Laurasiatheria</taxon>
        <taxon>Artiodactyla</taxon>
        <taxon>Ruminantia</taxon>
        <taxon>Pecora</taxon>
        <taxon>Bovidae</taxon>
        <taxon>Bovinae</taxon>
        <taxon>Bos</taxon>
    </lineage>
</organism>
<keyword evidence="1" id="KW-1133">Transmembrane helix</keyword>
<evidence type="ECO:0000256" key="1">
    <source>
        <dbReference type="SAM" id="Phobius"/>
    </source>
</evidence>
<reference evidence="2" key="1">
    <citation type="submission" date="2019-10" db="EMBL/GenBank/DDBJ databases">
        <title>The sequence and de novo assembly of the wild yak genome.</title>
        <authorList>
            <person name="Liu Y."/>
        </authorList>
    </citation>
    <scope>NUCLEOTIDE SEQUENCE [LARGE SCALE GENOMIC DNA]</scope>
    <source>
        <strain evidence="2">WY2019</strain>
    </source>
</reference>
<accession>A0A6B0QQA3</accession>
<keyword evidence="1" id="KW-0472">Membrane</keyword>
<dbReference type="Proteomes" id="UP000322234">
    <property type="component" value="Unassembled WGS sequence"/>
</dbReference>
<evidence type="ECO:0000313" key="2">
    <source>
        <dbReference type="EMBL" id="MXQ79202.1"/>
    </source>
</evidence>
<gene>
    <name evidence="2" type="ORF">E5288_WYG000167</name>
</gene>
<comment type="caution">
    <text evidence="2">The sequence shown here is derived from an EMBL/GenBank/DDBJ whole genome shotgun (WGS) entry which is preliminary data.</text>
</comment>
<name>A0A6B0QQA3_9CETA</name>
<keyword evidence="3" id="KW-1185">Reference proteome</keyword>
<proteinExistence type="predicted"/>
<protein>
    <submittedName>
        <fullName evidence="2">Uncharacterized protein</fullName>
    </submittedName>
</protein>
<keyword evidence="1" id="KW-0812">Transmembrane</keyword>